<evidence type="ECO:0000313" key="1">
    <source>
        <dbReference type="EMBL" id="KKQ23308.1"/>
    </source>
</evidence>
<dbReference type="AlphaFoldDB" id="A0A0G0FWC0"/>
<reference evidence="1 2" key="1">
    <citation type="journal article" date="2015" name="Nature">
        <title>rRNA introns, odd ribosomes, and small enigmatic genomes across a large radiation of phyla.</title>
        <authorList>
            <person name="Brown C.T."/>
            <person name="Hug L.A."/>
            <person name="Thomas B.C."/>
            <person name="Sharon I."/>
            <person name="Castelle C.J."/>
            <person name="Singh A."/>
            <person name="Wilkins M.J."/>
            <person name="Williams K.H."/>
            <person name="Banfield J.F."/>
        </authorList>
    </citation>
    <scope>NUCLEOTIDE SEQUENCE [LARGE SCALE GENOMIC DNA]</scope>
</reference>
<dbReference type="Proteomes" id="UP000034044">
    <property type="component" value="Unassembled WGS sequence"/>
</dbReference>
<sequence length="114" mass="13368">MPIINKAKTLLWTTHAKGKMSFYKLSEQRIRRVLHSPYRIEEGIAPNTIAMMQPASIRTVANKQKWTQEIWVMIQETKTRRKIISAWRYPGMTKQGEPLPEEIIRELKTGLGKY</sequence>
<gene>
    <name evidence="1" type="ORF">US36_C0002G0033</name>
</gene>
<accession>A0A0G0FWC0</accession>
<dbReference type="EMBL" id="LBSR01000002">
    <property type="protein sequence ID" value="KKQ23308.1"/>
    <property type="molecule type" value="Genomic_DNA"/>
</dbReference>
<name>A0A0G0FWC0_9BACT</name>
<organism evidence="1 2">
    <name type="scientific">Candidatus Wolfebacteria bacterium GW2011_GWC1_37_10</name>
    <dbReference type="NCBI Taxonomy" id="1619010"/>
    <lineage>
        <taxon>Bacteria</taxon>
        <taxon>Candidatus Wolfeibacteriota</taxon>
    </lineage>
</organism>
<evidence type="ECO:0000313" key="2">
    <source>
        <dbReference type="Proteomes" id="UP000034044"/>
    </source>
</evidence>
<comment type="caution">
    <text evidence="1">The sequence shown here is derived from an EMBL/GenBank/DDBJ whole genome shotgun (WGS) entry which is preliminary data.</text>
</comment>
<proteinExistence type="predicted"/>
<protein>
    <submittedName>
        <fullName evidence="1">Uncharacterized protein</fullName>
    </submittedName>
</protein>